<protein>
    <submittedName>
        <fullName evidence="2">Uncharacterized protein</fullName>
    </submittedName>
</protein>
<keyword evidence="3" id="KW-1185">Reference proteome</keyword>
<dbReference type="Proteomes" id="UP001174909">
    <property type="component" value="Unassembled WGS sequence"/>
</dbReference>
<proteinExistence type="predicted"/>
<dbReference type="AlphaFoldDB" id="A0AA35WX94"/>
<gene>
    <name evidence="2" type="ORF">GBAR_LOCUS20318</name>
</gene>
<evidence type="ECO:0000256" key="1">
    <source>
        <dbReference type="SAM" id="SignalP"/>
    </source>
</evidence>
<feature type="chain" id="PRO_5041386865" evidence="1">
    <location>
        <begin position="20"/>
        <end position="50"/>
    </location>
</feature>
<reference evidence="2" key="1">
    <citation type="submission" date="2023-03" db="EMBL/GenBank/DDBJ databases">
        <authorList>
            <person name="Steffen K."/>
            <person name="Cardenas P."/>
        </authorList>
    </citation>
    <scope>NUCLEOTIDE SEQUENCE</scope>
</reference>
<sequence length="50" mass="5118">MRLLPVSLAVLVVVGGGYYSHCHHVTSEGNGMTVGFPTGVVVVTSCTIAT</sequence>
<name>A0AA35WX94_GEOBA</name>
<keyword evidence="1" id="KW-0732">Signal</keyword>
<dbReference type="EMBL" id="CASHTH010002852">
    <property type="protein sequence ID" value="CAI8036234.1"/>
    <property type="molecule type" value="Genomic_DNA"/>
</dbReference>
<feature type="signal peptide" evidence="1">
    <location>
        <begin position="1"/>
        <end position="19"/>
    </location>
</feature>
<evidence type="ECO:0000313" key="3">
    <source>
        <dbReference type="Proteomes" id="UP001174909"/>
    </source>
</evidence>
<organism evidence="2 3">
    <name type="scientific">Geodia barretti</name>
    <name type="common">Barrett's horny sponge</name>
    <dbReference type="NCBI Taxonomy" id="519541"/>
    <lineage>
        <taxon>Eukaryota</taxon>
        <taxon>Metazoa</taxon>
        <taxon>Porifera</taxon>
        <taxon>Demospongiae</taxon>
        <taxon>Heteroscleromorpha</taxon>
        <taxon>Tetractinellida</taxon>
        <taxon>Astrophorina</taxon>
        <taxon>Geodiidae</taxon>
        <taxon>Geodia</taxon>
    </lineage>
</organism>
<evidence type="ECO:0000313" key="2">
    <source>
        <dbReference type="EMBL" id="CAI8036234.1"/>
    </source>
</evidence>
<accession>A0AA35WX94</accession>
<comment type="caution">
    <text evidence="2">The sequence shown here is derived from an EMBL/GenBank/DDBJ whole genome shotgun (WGS) entry which is preliminary data.</text>
</comment>